<feature type="region of interest" description="Disordered" evidence="1">
    <location>
        <begin position="378"/>
        <end position="397"/>
    </location>
</feature>
<name>A0A0N5D4Q8_THECL</name>
<keyword evidence="3" id="KW-1185">Reference proteome</keyword>
<dbReference type="Proteomes" id="UP000276776">
    <property type="component" value="Unassembled WGS sequence"/>
</dbReference>
<sequence length="543" mass="60696">MKKYPQLSSTDLLPSFAHISKTSSASQHDILHLLHSTSSDDDQHSERYVSLRRKRFTRRQRSLLTKGLRETRTSKSTSALNKLHRSESTTSNSSDSDNLNERKKQPGKTAQFKTSKSFSRNCANSCLISQSITEICPNSIKKTGGILAPSESTDTFQKFKGPAARKAHRRTLQSKLTSRDLKNNSQAGLNLCTNNALHHKDTLVRRSLSVRELDGTMIDFSNQDSVTRWTSQILAELDSLPSSRFDLTSSQVTPDVVTIISANDSDVTGAIRVNDQKNSSAVVRAEPCLNTSTVFCNAFINSASKSLSHNQSAHAVVMNTKENSQKLHESNFDSSKWINNSDLNPENDVILKSKNNTSSESFRLWRFLLRKKHTPLKKNQKLQGNMAENSKKQKLTCNNNEKKESSIILIDGAYSEGKCDVKNSTTPLYEANLFPKNTNSDSHNRTKLYNNGTNNSAECVENNNFKLDQEGEEMEDHISDNSSFTLEKVNVDKNASLQTLRESDGYAESSPLTMWNKQIRLLTKIDSTEISGNEAHMTSICGK</sequence>
<protein>
    <submittedName>
        <fullName evidence="4">Non-specific serine/threonine protein kinase</fullName>
    </submittedName>
</protein>
<dbReference type="STRING" id="103827.A0A0N5D4Q8"/>
<evidence type="ECO:0000256" key="1">
    <source>
        <dbReference type="SAM" id="MobiDB-lite"/>
    </source>
</evidence>
<reference evidence="4" key="1">
    <citation type="submission" date="2017-02" db="UniProtKB">
        <authorList>
            <consortium name="WormBaseParasite"/>
        </authorList>
    </citation>
    <scope>IDENTIFICATION</scope>
</reference>
<dbReference type="AlphaFoldDB" id="A0A0N5D4Q8"/>
<evidence type="ECO:0000313" key="3">
    <source>
        <dbReference type="Proteomes" id="UP000276776"/>
    </source>
</evidence>
<dbReference type="OrthoDB" id="5873484at2759"/>
<evidence type="ECO:0000313" key="2">
    <source>
        <dbReference type="EMBL" id="VDN05463.1"/>
    </source>
</evidence>
<gene>
    <name evidence="2" type="ORF">TCLT_LOCUS7953</name>
</gene>
<dbReference type="WBParaSite" id="TCLT_0000796401-mRNA-1">
    <property type="protein sequence ID" value="TCLT_0000796401-mRNA-1"/>
    <property type="gene ID" value="TCLT_0000796401"/>
</dbReference>
<feature type="compositionally biased region" description="Low complexity" evidence="1">
    <location>
        <begin position="88"/>
        <end position="97"/>
    </location>
</feature>
<reference evidence="2 3" key="2">
    <citation type="submission" date="2018-11" db="EMBL/GenBank/DDBJ databases">
        <authorList>
            <consortium name="Pathogen Informatics"/>
        </authorList>
    </citation>
    <scope>NUCLEOTIDE SEQUENCE [LARGE SCALE GENOMIC DNA]</scope>
</reference>
<dbReference type="EMBL" id="UYYF01004563">
    <property type="protein sequence ID" value="VDN05463.1"/>
    <property type="molecule type" value="Genomic_DNA"/>
</dbReference>
<feature type="region of interest" description="Disordered" evidence="1">
    <location>
        <begin position="68"/>
        <end position="114"/>
    </location>
</feature>
<accession>A0A0N5D4Q8</accession>
<evidence type="ECO:0000313" key="4">
    <source>
        <dbReference type="WBParaSite" id="TCLT_0000796401-mRNA-1"/>
    </source>
</evidence>
<proteinExistence type="predicted"/>
<organism evidence="4">
    <name type="scientific">Thelazia callipaeda</name>
    <name type="common">Oriental eyeworm</name>
    <name type="synonym">Parasitic nematode</name>
    <dbReference type="NCBI Taxonomy" id="103827"/>
    <lineage>
        <taxon>Eukaryota</taxon>
        <taxon>Metazoa</taxon>
        <taxon>Ecdysozoa</taxon>
        <taxon>Nematoda</taxon>
        <taxon>Chromadorea</taxon>
        <taxon>Rhabditida</taxon>
        <taxon>Spirurina</taxon>
        <taxon>Spiruromorpha</taxon>
        <taxon>Thelazioidea</taxon>
        <taxon>Thelaziidae</taxon>
        <taxon>Thelazia</taxon>
    </lineage>
</organism>